<dbReference type="KEGG" id="rmar:GBA65_07970"/>
<dbReference type="RefSeq" id="WP_166396145.1">
    <property type="nucleotide sequence ID" value="NZ_CP045121.1"/>
</dbReference>
<evidence type="ECO:0000313" key="3">
    <source>
        <dbReference type="EMBL" id="QIN78467.1"/>
    </source>
</evidence>
<dbReference type="Pfam" id="PF07171">
    <property type="entry name" value="MlrC_C"/>
    <property type="match status" value="1"/>
</dbReference>
<dbReference type="EMBL" id="CP045121">
    <property type="protein sequence ID" value="QIN78467.1"/>
    <property type="molecule type" value="Genomic_DNA"/>
</dbReference>
<dbReference type="InterPro" id="IPR015995">
    <property type="entry name" value="MlrC_N"/>
</dbReference>
<evidence type="ECO:0000313" key="4">
    <source>
        <dbReference type="Proteomes" id="UP000502706"/>
    </source>
</evidence>
<reference evidence="3 4" key="1">
    <citation type="submission" date="2019-10" db="EMBL/GenBank/DDBJ databases">
        <title>Rubrobacter sp nov SCSIO 52915 isolated from a deep-sea sediment in the South China Sea.</title>
        <authorList>
            <person name="Chen R.W."/>
        </authorList>
    </citation>
    <scope>NUCLEOTIDE SEQUENCE [LARGE SCALE GENOMIC DNA]</scope>
    <source>
        <strain evidence="3 4">SCSIO 52915</strain>
    </source>
</reference>
<keyword evidence="4" id="KW-1185">Reference proteome</keyword>
<dbReference type="Proteomes" id="UP000502706">
    <property type="component" value="Chromosome"/>
</dbReference>
<evidence type="ECO:0000259" key="1">
    <source>
        <dbReference type="Pfam" id="PF07171"/>
    </source>
</evidence>
<dbReference type="Pfam" id="PF07364">
    <property type="entry name" value="DUF1485"/>
    <property type="match status" value="1"/>
</dbReference>
<accession>A0A6G8PWE0</accession>
<evidence type="ECO:0000259" key="2">
    <source>
        <dbReference type="Pfam" id="PF07364"/>
    </source>
</evidence>
<feature type="domain" description="Microcystin LR degradation protein MlrC N-terminal" evidence="2">
    <location>
        <begin position="17"/>
        <end position="304"/>
    </location>
</feature>
<gene>
    <name evidence="3" type="ORF">GBA65_07970</name>
</gene>
<dbReference type="InterPro" id="IPR010799">
    <property type="entry name" value="MlrC_C"/>
</dbReference>
<sequence>MTRLYTQPRDDTGARLRVLLAGLVHQTNTFADGQTNLGDFEVRRGQDMLRVEDAASSIAGVLEVAQAKGWELLPVVDLRAPSSATVADAVVELFWAEFRAVADAETDEGVDGVFLVLHGAMVSESLNDVEGEVLRRIRGIDHLSDAPVCGVFDLHANFTEAMARQSDGLISYRRSLGTDAKQAAEDAALLLDGLMRTEHRPTTLWEHPPLMWLPSTVDTGSLPMRALEERARRIEAELPSTPAVNVLAGFPYADVPEAGVSFSAVTDGDLELARATLRELNVVASSLREASTPTLSALEEAMARLDSHDEGPVLLIESSDNVGAGAPGDGTQVLRALVEHDVPKAGVIINDPESVVTLEDADPGGRHALVIGGKSGGDWAEPLPLEVEVLSRSHGRFEAEIREGTLAGSSSREIHMGPCALVRHGGVTILLTSRRTPPFDLAQWRSQGVDPEDLFVIAVKAATEHRLAYGPIAKASYILDLPGPCAENLERLPFESVSRPIYPLDKL</sequence>
<name>A0A6G8PWE0_9ACTN</name>
<proteinExistence type="predicted"/>
<dbReference type="AlphaFoldDB" id="A0A6G8PWE0"/>
<protein>
    <submittedName>
        <fullName evidence="3">Microcystin degradation protein MlrC</fullName>
    </submittedName>
</protein>
<organism evidence="3 4">
    <name type="scientific">Rubrobacter marinus</name>
    <dbReference type="NCBI Taxonomy" id="2653852"/>
    <lineage>
        <taxon>Bacteria</taxon>
        <taxon>Bacillati</taxon>
        <taxon>Actinomycetota</taxon>
        <taxon>Rubrobacteria</taxon>
        <taxon>Rubrobacterales</taxon>
        <taxon>Rubrobacteraceae</taxon>
        <taxon>Rubrobacter</taxon>
    </lineage>
</organism>
<feature type="domain" description="Microcystin LR degradation protein MlrC C-terminal" evidence="1">
    <location>
        <begin position="316"/>
        <end position="495"/>
    </location>
</feature>